<keyword evidence="3" id="KW-1185">Reference proteome</keyword>
<gene>
    <name evidence="2" type="ORF">K490DRAFT_65094</name>
</gene>
<dbReference type="InterPro" id="IPR013094">
    <property type="entry name" value="AB_hydrolase_3"/>
</dbReference>
<dbReference type="AlphaFoldDB" id="A0A9P4HZ01"/>
<reference evidence="2" key="1">
    <citation type="journal article" date="2020" name="Stud. Mycol.">
        <title>101 Dothideomycetes genomes: a test case for predicting lifestyles and emergence of pathogens.</title>
        <authorList>
            <person name="Haridas S."/>
            <person name="Albert R."/>
            <person name="Binder M."/>
            <person name="Bloem J."/>
            <person name="Labutti K."/>
            <person name="Salamov A."/>
            <person name="Andreopoulos B."/>
            <person name="Baker S."/>
            <person name="Barry K."/>
            <person name="Bills G."/>
            <person name="Bluhm B."/>
            <person name="Cannon C."/>
            <person name="Castanera R."/>
            <person name="Culley D."/>
            <person name="Daum C."/>
            <person name="Ezra D."/>
            <person name="Gonzalez J."/>
            <person name="Henrissat B."/>
            <person name="Kuo A."/>
            <person name="Liang C."/>
            <person name="Lipzen A."/>
            <person name="Lutzoni F."/>
            <person name="Magnuson J."/>
            <person name="Mondo S."/>
            <person name="Nolan M."/>
            <person name="Ohm R."/>
            <person name="Pangilinan J."/>
            <person name="Park H.-J."/>
            <person name="Ramirez L."/>
            <person name="Alfaro M."/>
            <person name="Sun H."/>
            <person name="Tritt A."/>
            <person name="Yoshinaga Y."/>
            <person name="Zwiers L.-H."/>
            <person name="Turgeon B."/>
            <person name="Goodwin S."/>
            <person name="Spatafora J."/>
            <person name="Crous P."/>
            <person name="Grigoriev I."/>
        </authorList>
    </citation>
    <scope>NUCLEOTIDE SEQUENCE</scope>
    <source>
        <strain evidence="2">CBS 121410</strain>
    </source>
</reference>
<name>A0A9P4HZ01_9PEZI</name>
<evidence type="ECO:0000313" key="3">
    <source>
        <dbReference type="Proteomes" id="UP000799776"/>
    </source>
</evidence>
<evidence type="ECO:0000313" key="2">
    <source>
        <dbReference type="EMBL" id="KAF2087815.1"/>
    </source>
</evidence>
<dbReference type="PANTHER" id="PTHR23024:SF24">
    <property type="entry name" value="ALPHA_BETA HYDROLASE FOLD-3 DOMAIN-CONTAINING PROTEIN"/>
    <property type="match status" value="1"/>
</dbReference>
<feature type="domain" description="Alpha/beta hydrolase fold-3" evidence="1">
    <location>
        <begin position="105"/>
        <end position="282"/>
    </location>
</feature>
<accession>A0A9P4HZ01</accession>
<dbReference type="Proteomes" id="UP000799776">
    <property type="component" value="Unassembled WGS sequence"/>
</dbReference>
<dbReference type="GO" id="GO:0016787">
    <property type="term" value="F:hydrolase activity"/>
    <property type="evidence" value="ECO:0007669"/>
    <property type="project" value="InterPro"/>
</dbReference>
<dbReference type="EMBL" id="ML978718">
    <property type="protein sequence ID" value="KAF2087815.1"/>
    <property type="molecule type" value="Genomic_DNA"/>
</dbReference>
<dbReference type="Pfam" id="PF07859">
    <property type="entry name" value="Abhydrolase_3"/>
    <property type="match status" value="1"/>
</dbReference>
<proteinExistence type="predicted"/>
<evidence type="ECO:0000259" key="1">
    <source>
        <dbReference type="Pfam" id="PF07859"/>
    </source>
</evidence>
<dbReference type="InterPro" id="IPR050466">
    <property type="entry name" value="Carboxylest/Gibb_receptor"/>
</dbReference>
<dbReference type="OrthoDB" id="408631at2759"/>
<protein>
    <submittedName>
        <fullName evidence="2">Alpha/beta-hydrolase</fullName>
    </submittedName>
</protein>
<dbReference type="PANTHER" id="PTHR23024">
    <property type="entry name" value="ARYLACETAMIDE DEACETYLASE"/>
    <property type="match status" value="1"/>
</dbReference>
<organism evidence="2 3">
    <name type="scientific">Saccharata proteae CBS 121410</name>
    <dbReference type="NCBI Taxonomy" id="1314787"/>
    <lineage>
        <taxon>Eukaryota</taxon>
        <taxon>Fungi</taxon>
        <taxon>Dikarya</taxon>
        <taxon>Ascomycota</taxon>
        <taxon>Pezizomycotina</taxon>
        <taxon>Dothideomycetes</taxon>
        <taxon>Dothideomycetes incertae sedis</taxon>
        <taxon>Botryosphaeriales</taxon>
        <taxon>Saccharataceae</taxon>
        <taxon>Saccharata</taxon>
    </lineage>
</organism>
<dbReference type="Gene3D" id="3.40.50.1820">
    <property type="entry name" value="alpha/beta hydrolase"/>
    <property type="match status" value="1"/>
</dbReference>
<comment type="caution">
    <text evidence="2">The sequence shown here is derived from an EMBL/GenBank/DDBJ whole genome shotgun (WGS) entry which is preliminary data.</text>
</comment>
<dbReference type="SUPFAM" id="SSF53474">
    <property type="entry name" value="alpha/beta-Hydrolases"/>
    <property type="match status" value="1"/>
</dbReference>
<dbReference type="InterPro" id="IPR029058">
    <property type="entry name" value="AB_hydrolase_fold"/>
</dbReference>
<sequence length="339" mass="38250">MTTSKHVKAKDPLFLYSFGPRSVDLPIENEEPEYLSEHRQRYRSGRLYTYPRPCEWSNYGRAIFLTDQVKTTEQVCPVRGGEITVKVFEPVRPFPRSTVKRPAFMNFHGGGWVFGGLHSDENFCTILAHRLGCVAFDVHYRTYSDSKHPTQVEDCWTAFQWLRTQKVAEFGLDSVRLSVGGPTAGGHLASVVAAKCKELEIPLAFKLLQVPERDLDVFSPTGELDPAGSFESYNNRQQFLRGSAWFRTWVYHWHPDMMPPASSVSPALVIMAATEALHGECEMLDIGTPDFAWTRQPWPITGDPPTIVHVDCVRHGKEFNEAVLERLGRALKPASVPAT</sequence>